<dbReference type="EMBL" id="BOSM01000007">
    <property type="protein sequence ID" value="GIP60015.1"/>
    <property type="molecule type" value="Genomic_DNA"/>
</dbReference>
<keyword evidence="4 7" id="KW-0812">Transmembrane</keyword>
<evidence type="ECO:0000256" key="2">
    <source>
        <dbReference type="ARBA" id="ARBA00022448"/>
    </source>
</evidence>
<comment type="similarity">
    <text evidence="7">Belongs to the binding-protein-dependent transport system permease family.</text>
</comment>
<evidence type="ECO:0000256" key="1">
    <source>
        <dbReference type="ARBA" id="ARBA00004651"/>
    </source>
</evidence>
<evidence type="ECO:0000259" key="8">
    <source>
        <dbReference type="PROSITE" id="PS50928"/>
    </source>
</evidence>
<feature type="transmembrane region" description="Helical" evidence="7">
    <location>
        <begin position="106"/>
        <end position="126"/>
    </location>
</feature>
<keyword evidence="10" id="KW-1185">Reference proteome</keyword>
<feature type="transmembrane region" description="Helical" evidence="7">
    <location>
        <begin position="260"/>
        <end position="282"/>
    </location>
</feature>
<keyword evidence="5 7" id="KW-1133">Transmembrane helix</keyword>
<dbReference type="InterPro" id="IPR000515">
    <property type="entry name" value="MetI-like"/>
</dbReference>
<feature type="transmembrane region" description="Helical" evidence="7">
    <location>
        <begin position="155"/>
        <end position="179"/>
    </location>
</feature>
<dbReference type="Pfam" id="PF00528">
    <property type="entry name" value="BPD_transp_1"/>
    <property type="match status" value="1"/>
</dbReference>
<evidence type="ECO:0000256" key="6">
    <source>
        <dbReference type="ARBA" id="ARBA00023136"/>
    </source>
</evidence>
<dbReference type="Proteomes" id="UP000681290">
    <property type="component" value="Unassembled WGS sequence"/>
</dbReference>
<organism evidence="9 10">
    <name type="scientific">Paenibacillus woosongensis</name>
    <dbReference type="NCBI Taxonomy" id="307580"/>
    <lineage>
        <taxon>Bacteria</taxon>
        <taxon>Bacillati</taxon>
        <taxon>Bacillota</taxon>
        <taxon>Bacilli</taxon>
        <taxon>Bacillales</taxon>
        <taxon>Paenibacillaceae</taxon>
        <taxon>Paenibacillus</taxon>
    </lineage>
</organism>
<evidence type="ECO:0000256" key="7">
    <source>
        <dbReference type="RuleBase" id="RU363032"/>
    </source>
</evidence>
<dbReference type="CDD" id="cd06261">
    <property type="entry name" value="TM_PBP2"/>
    <property type="match status" value="1"/>
</dbReference>
<dbReference type="SUPFAM" id="SSF161098">
    <property type="entry name" value="MetI-like"/>
    <property type="match status" value="1"/>
</dbReference>
<dbReference type="InterPro" id="IPR035906">
    <property type="entry name" value="MetI-like_sf"/>
</dbReference>
<feature type="transmembrane region" description="Helical" evidence="7">
    <location>
        <begin position="200"/>
        <end position="222"/>
    </location>
</feature>
<comment type="caution">
    <text evidence="9">The sequence shown here is derived from an EMBL/GenBank/DDBJ whole genome shotgun (WGS) entry which is preliminary data.</text>
</comment>
<dbReference type="PROSITE" id="PS50928">
    <property type="entry name" value="ABC_TM1"/>
    <property type="match status" value="1"/>
</dbReference>
<proteinExistence type="inferred from homology"/>
<evidence type="ECO:0000313" key="9">
    <source>
        <dbReference type="EMBL" id="GIP60015.1"/>
    </source>
</evidence>
<feature type="transmembrane region" description="Helical" evidence="7">
    <location>
        <begin position="75"/>
        <end position="94"/>
    </location>
</feature>
<evidence type="ECO:0000256" key="5">
    <source>
        <dbReference type="ARBA" id="ARBA00022989"/>
    </source>
</evidence>
<keyword evidence="6 7" id="KW-0472">Membrane</keyword>
<gene>
    <name evidence="9" type="ORF">J15TS10_38290</name>
</gene>
<evidence type="ECO:0000313" key="10">
    <source>
        <dbReference type="Proteomes" id="UP000681290"/>
    </source>
</evidence>
<reference evidence="9 10" key="1">
    <citation type="submission" date="2021-03" db="EMBL/GenBank/DDBJ databases">
        <title>Antimicrobial resistance genes in bacteria isolated from Japanese honey, and their potential for conferring macrolide and lincosamide resistance in the American foulbrood pathogen Paenibacillus larvae.</title>
        <authorList>
            <person name="Okamoto M."/>
            <person name="Kumagai M."/>
            <person name="Kanamori H."/>
            <person name="Takamatsu D."/>
        </authorList>
    </citation>
    <scope>NUCLEOTIDE SEQUENCE [LARGE SCALE GENOMIC DNA]</scope>
    <source>
        <strain evidence="9 10">J15TS10</strain>
    </source>
</reference>
<keyword evidence="2 7" id="KW-0813">Transport</keyword>
<dbReference type="PANTHER" id="PTHR43005:SF2">
    <property type="entry name" value="INTEGRAL MEMBRANE SUGAR TRANSPORT PROTEIN"/>
    <property type="match status" value="1"/>
</dbReference>
<protein>
    <submittedName>
        <fullName evidence="9">Sugar ABC transporter permease</fullName>
    </submittedName>
</protein>
<feature type="transmembrane region" description="Helical" evidence="7">
    <location>
        <begin position="12"/>
        <end position="34"/>
    </location>
</feature>
<comment type="subcellular location">
    <subcellularLocation>
        <location evidence="1 7">Cell membrane</location>
        <topology evidence="1 7">Multi-pass membrane protein</topology>
    </subcellularLocation>
</comment>
<dbReference type="SUPFAM" id="SSF160964">
    <property type="entry name" value="MalF N-terminal region-like"/>
    <property type="match status" value="1"/>
</dbReference>
<evidence type="ECO:0000256" key="3">
    <source>
        <dbReference type="ARBA" id="ARBA00022475"/>
    </source>
</evidence>
<keyword evidence="3" id="KW-1003">Cell membrane</keyword>
<name>A0ABQ4MVR3_9BACL</name>
<evidence type="ECO:0000256" key="4">
    <source>
        <dbReference type="ARBA" id="ARBA00022692"/>
    </source>
</evidence>
<dbReference type="PANTHER" id="PTHR43005">
    <property type="entry name" value="BLR7065 PROTEIN"/>
    <property type="match status" value="1"/>
</dbReference>
<dbReference type="Gene3D" id="1.10.3720.10">
    <property type="entry name" value="MetI-like"/>
    <property type="match status" value="1"/>
</dbReference>
<sequence>MNLHSKQRFQWAMLAPVILLLTGLTVFPIGYTILNSFTDYYYLASESKQFIGFANYIKVIQDEVFHKAVWNTVKFMVLAVTAEIALGLGMAVLVESLKRGLKILRISLLLPSLLPPVTVALIWQMMLSNHNGIINHLLSYFGRGPFNFLMDIHTAFYAVLFIDIWQWTPFAFLLIYAALQAVPKLQYDAAKVDGAGRGRIFLHITLPNIMPSLMMVILLRTIDTFRLFDKVNILTGGGPANSTTTITQYIYRHGVYNLQIGYGAAASMIMVLLVLTFSIFYIKRSIGGSGHDMRY</sequence>
<accession>A0ABQ4MVR3</accession>
<feature type="domain" description="ABC transmembrane type-1" evidence="8">
    <location>
        <begin position="69"/>
        <end position="281"/>
    </location>
</feature>